<organism evidence="2 3">
    <name type="scientific">Coptis chinensis</name>
    <dbReference type="NCBI Taxonomy" id="261450"/>
    <lineage>
        <taxon>Eukaryota</taxon>
        <taxon>Viridiplantae</taxon>
        <taxon>Streptophyta</taxon>
        <taxon>Embryophyta</taxon>
        <taxon>Tracheophyta</taxon>
        <taxon>Spermatophyta</taxon>
        <taxon>Magnoliopsida</taxon>
        <taxon>Ranunculales</taxon>
        <taxon>Ranunculaceae</taxon>
        <taxon>Coptidoideae</taxon>
        <taxon>Coptis</taxon>
    </lineage>
</organism>
<comment type="caution">
    <text evidence="2">The sequence shown here is derived from an EMBL/GenBank/DDBJ whole genome shotgun (WGS) entry which is preliminary data.</text>
</comment>
<reference evidence="2 3" key="1">
    <citation type="submission" date="2020-10" db="EMBL/GenBank/DDBJ databases">
        <title>The Coptis chinensis genome and diversification of protoberbering-type alkaloids.</title>
        <authorList>
            <person name="Wang B."/>
            <person name="Shu S."/>
            <person name="Song C."/>
            <person name="Liu Y."/>
        </authorList>
    </citation>
    <scope>NUCLEOTIDE SEQUENCE [LARGE SCALE GENOMIC DNA]</scope>
    <source>
        <strain evidence="2">HL-2020</strain>
        <tissue evidence="2">Leaf</tissue>
    </source>
</reference>
<evidence type="ECO:0000259" key="1">
    <source>
        <dbReference type="PROSITE" id="PS50879"/>
    </source>
</evidence>
<gene>
    <name evidence="2" type="ORF">IFM89_005777</name>
</gene>
<dbReference type="InterPro" id="IPR002156">
    <property type="entry name" value="RNaseH_domain"/>
</dbReference>
<evidence type="ECO:0000313" key="2">
    <source>
        <dbReference type="EMBL" id="KAF9619223.1"/>
    </source>
</evidence>
<dbReference type="InterPro" id="IPR036397">
    <property type="entry name" value="RNaseH_sf"/>
</dbReference>
<feature type="domain" description="RNase H type-1" evidence="1">
    <location>
        <begin position="43"/>
        <end position="154"/>
    </location>
</feature>
<dbReference type="Pfam" id="PF13456">
    <property type="entry name" value="RVT_3"/>
    <property type="match status" value="1"/>
</dbReference>
<dbReference type="GO" id="GO:0004523">
    <property type="term" value="F:RNA-DNA hybrid ribonuclease activity"/>
    <property type="evidence" value="ECO:0007669"/>
    <property type="project" value="InterPro"/>
</dbReference>
<dbReference type="GO" id="GO:0003676">
    <property type="term" value="F:nucleic acid binding"/>
    <property type="evidence" value="ECO:0007669"/>
    <property type="project" value="InterPro"/>
</dbReference>
<protein>
    <recommendedName>
        <fullName evidence="1">RNase H type-1 domain-containing protein</fullName>
    </recommendedName>
</protein>
<accession>A0A835M4E4</accession>
<dbReference type="PROSITE" id="PS50879">
    <property type="entry name" value="RNASE_H_1"/>
    <property type="match status" value="1"/>
</dbReference>
<dbReference type="InterPro" id="IPR053151">
    <property type="entry name" value="RNase_H-like"/>
</dbReference>
<dbReference type="InterPro" id="IPR012337">
    <property type="entry name" value="RNaseH-like_sf"/>
</dbReference>
<dbReference type="SUPFAM" id="SSF53098">
    <property type="entry name" value="Ribonuclease H-like"/>
    <property type="match status" value="1"/>
</dbReference>
<evidence type="ECO:0000313" key="3">
    <source>
        <dbReference type="Proteomes" id="UP000631114"/>
    </source>
</evidence>
<dbReference type="PANTHER" id="PTHR47723:SF19">
    <property type="entry name" value="POLYNUCLEOTIDYL TRANSFERASE, RIBONUCLEASE H-LIKE SUPERFAMILY PROTEIN"/>
    <property type="match status" value="1"/>
</dbReference>
<dbReference type="OrthoDB" id="1752183at2759"/>
<dbReference type="Proteomes" id="UP000631114">
    <property type="component" value="Unassembled WGS sequence"/>
</dbReference>
<proteinExistence type="predicted"/>
<dbReference type="AlphaFoldDB" id="A0A835M4E4"/>
<dbReference type="CDD" id="cd06222">
    <property type="entry name" value="RNase_H_like"/>
    <property type="match status" value="1"/>
</dbReference>
<keyword evidence="3" id="KW-1185">Reference proteome</keyword>
<dbReference type="EMBL" id="JADFTS010000002">
    <property type="protein sequence ID" value="KAF9619223.1"/>
    <property type="molecule type" value="Genomic_DNA"/>
</dbReference>
<sequence>MQCVGFMGFDVVRTVLLLSLKTWQFNESVHSRTLLPVFWSFPRNGWTKINTDGSSFGNPGPSGAGCLFRRDDGSFICVGFVPIPYATSLLAETFAIRIALRLASQLRIPLIVVETDFSFLCDLLNHQNSQVPWEIKEIVEDIWELISGIPQTLI</sequence>
<dbReference type="PANTHER" id="PTHR47723">
    <property type="entry name" value="OS05G0353850 PROTEIN"/>
    <property type="match status" value="1"/>
</dbReference>
<name>A0A835M4E4_9MAGN</name>
<dbReference type="Gene3D" id="3.30.420.10">
    <property type="entry name" value="Ribonuclease H-like superfamily/Ribonuclease H"/>
    <property type="match status" value="1"/>
</dbReference>
<dbReference type="InterPro" id="IPR044730">
    <property type="entry name" value="RNase_H-like_dom_plant"/>
</dbReference>